<evidence type="ECO:0000256" key="1">
    <source>
        <dbReference type="SAM" id="MobiDB-lite"/>
    </source>
</evidence>
<evidence type="ECO:0000259" key="3">
    <source>
        <dbReference type="SMART" id="SM00978"/>
    </source>
</evidence>
<comment type="caution">
    <text evidence="4">The sequence shown here is derived from an EMBL/GenBank/DDBJ whole genome shotgun (WGS) entry which is preliminary data.</text>
</comment>
<dbReference type="SMART" id="SM00978">
    <property type="entry name" value="Tim44"/>
    <property type="match status" value="1"/>
</dbReference>
<proteinExistence type="predicted"/>
<dbReference type="EMBL" id="JAPMXC010000001">
    <property type="protein sequence ID" value="MCY0387321.1"/>
    <property type="molecule type" value="Genomic_DNA"/>
</dbReference>
<evidence type="ECO:0000313" key="5">
    <source>
        <dbReference type="Proteomes" id="UP001082899"/>
    </source>
</evidence>
<feature type="region of interest" description="Disordered" evidence="1">
    <location>
        <begin position="15"/>
        <end position="57"/>
    </location>
</feature>
<feature type="domain" description="Tim44-like" evidence="3">
    <location>
        <begin position="174"/>
        <end position="305"/>
    </location>
</feature>
<keyword evidence="2" id="KW-0812">Transmembrane</keyword>
<gene>
    <name evidence="4" type="ORF">OVY01_08755</name>
</gene>
<keyword evidence="2" id="KW-1133">Transmembrane helix</keyword>
<organism evidence="4 5">
    <name type="scientific">Robbsia betulipollinis</name>
    <dbReference type="NCBI Taxonomy" id="2981849"/>
    <lineage>
        <taxon>Bacteria</taxon>
        <taxon>Pseudomonadati</taxon>
        <taxon>Pseudomonadota</taxon>
        <taxon>Betaproteobacteria</taxon>
        <taxon>Burkholderiales</taxon>
        <taxon>Burkholderiaceae</taxon>
        <taxon>Robbsia</taxon>
    </lineage>
</organism>
<keyword evidence="5" id="KW-1185">Reference proteome</keyword>
<dbReference type="Proteomes" id="UP001082899">
    <property type="component" value="Unassembled WGS sequence"/>
</dbReference>
<dbReference type="InterPro" id="IPR032710">
    <property type="entry name" value="NTF2-like_dom_sf"/>
</dbReference>
<dbReference type="PANTHER" id="PTHR41542:SF1">
    <property type="entry name" value="BLL5807 PROTEIN"/>
    <property type="match status" value="1"/>
</dbReference>
<accession>A0ABT3ZLA3</accession>
<dbReference type="Gene3D" id="3.10.450.240">
    <property type="match status" value="1"/>
</dbReference>
<evidence type="ECO:0000313" key="4">
    <source>
        <dbReference type="EMBL" id="MCY0387321.1"/>
    </source>
</evidence>
<reference evidence="4" key="1">
    <citation type="submission" date="2022-11" db="EMBL/GenBank/DDBJ databases">
        <title>Robbsia betulipollinis sp. nov., isolated from pollen of birch (Betula pendula).</title>
        <authorList>
            <person name="Shi H."/>
            <person name="Ambika Manirajan B."/>
            <person name="Ratering S."/>
            <person name="Geissler-Plaum R."/>
            <person name="Schnell S."/>
        </authorList>
    </citation>
    <scope>NUCLEOTIDE SEQUENCE</scope>
    <source>
        <strain evidence="4">Bb-Pol-6</strain>
    </source>
</reference>
<feature type="transmembrane region" description="Helical" evidence="2">
    <location>
        <begin position="63"/>
        <end position="83"/>
    </location>
</feature>
<evidence type="ECO:0000256" key="2">
    <source>
        <dbReference type="SAM" id="Phobius"/>
    </source>
</evidence>
<dbReference type="PANTHER" id="PTHR41542">
    <property type="entry name" value="BLL5807 PROTEIN"/>
    <property type="match status" value="1"/>
</dbReference>
<dbReference type="SUPFAM" id="SSF54427">
    <property type="entry name" value="NTF2-like"/>
    <property type="match status" value="1"/>
</dbReference>
<feature type="transmembrane region" description="Helical" evidence="2">
    <location>
        <begin position="89"/>
        <end position="110"/>
    </location>
</feature>
<name>A0ABT3ZLA3_9BURK</name>
<dbReference type="InterPro" id="IPR007379">
    <property type="entry name" value="Tim44-like_dom"/>
</dbReference>
<sequence>MLVFTAVIHEAEARRMGSSRSMGRQSNMVSQQAAPARAPQQPAYTAPPAARPGMATPPARNRWLGPIAGLAAGLGIAALLSHFGLGGAFAGAMANMLVIAAIAFIAIWLIRKFTRRRDADTPAYAAAGANRSAPGFAETRYDAPPAGGYPGQQPMSTPMYDTGYAGAAGAGAAAGAGTAAPWGVPDNFDRESFLHNAKVYFIRMQAAWDAADLDDIREFTTPEMFAEVRLDLNARGQTENRTDVVRVDAELLGIEEKDSEYLASVRFSGLIREDKGAPAQEFAEVWNLAKRKQGTEGWLLAGIQQLN</sequence>
<protein>
    <submittedName>
        <fullName evidence="4">TIM44-like domain-containing protein</fullName>
    </submittedName>
</protein>
<keyword evidence="2" id="KW-0472">Membrane</keyword>
<feature type="compositionally biased region" description="Low complexity" evidence="1">
    <location>
        <begin position="16"/>
        <end position="52"/>
    </location>
</feature>
<dbReference type="Pfam" id="PF04280">
    <property type="entry name" value="Tim44"/>
    <property type="match status" value="1"/>
</dbReference>